<evidence type="ECO:0000256" key="2">
    <source>
        <dbReference type="ARBA" id="ARBA00022603"/>
    </source>
</evidence>
<dbReference type="CDD" id="cd02440">
    <property type="entry name" value="AdoMet_MTases"/>
    <property type="match status" value="1"/>
</dbReference>
<keyword evidence="6" id="KW-1185">Reference proteome</keyword>
<proteinExistence type="inferred from homology"/>
<reference evidence="5 6" key="1">
    <citation type="submission" date="2023-07" db="EMBL/GenBank/DDBJ databases">
        <title>Sequencing the genomes of 1000 actinobacteria strains.</title>
        <authorList>
            <person name="Klenk H.-P."/>
        </authorList>
    </citation>
    <scope>NUCLEOTIDE SEQUENCE [LARGE SCALE GENOMIC DNA]</scope>
    <source>
        <strain evidence="5 6">DSM 43749</strain>
    </source>
</reference>
<dbReference type="EMBL" id="JAVDSG010000001">
    <property type="protein sequence ID" value="MDR6597457.1"/>
    <property type="molecule type" value="Genomic_DNA"/>
</dbReference>
<dbReference type="InterPro" id="IPR013783">
    <property type="entry name" value="Ig-like_fold"/>
</dbReference>
<dbReference type="RefSeq" id="WP_310310690.1">
    <property type="nucleotide sequence ID" value="NZ_BAAAXB010000001.1"/>
</dbReference>
<dbReference type="GO" id="GO:0008168">
    <property type="term" value="F:methyltransferase activity"/>
    <property type="evidence" value="ECO:0007669"/>
    <property type="project" value="UniProtKB-KW"/>
</dbReference>
<evidence type="ECO:0000259" key="4">
    <source>
        <dbReference type="Pfam" id="PF08241"/>
    </source>
</evidence>
<dbReference type="Gene3D" id="2.60.40.10">
    <property type="entry name" value="Immunoglobulins"/>
    <property type="match status" value="1"/>
</dbReference>
<feature type="domain" description="Methyltransferase type 11" evidence="4">
    <location>
        <begin position="67"/>
        <end position="163"/>
    </location>
</feature>
<comment type="caution">
    <text evidence="5">The sequence shown here is derived from an EMBL/GenBank/DDBJ whole genome shotgun (WGS) entry which is preliminary data.</text>
</comment>
<evidence type="ECO:0000313" key="5">
    <source>
        <dbReference type="EMBL" id="MDR6597457.1"/>
    </source>
</evidence>
<evidence type="ECO:0000256" key="3">
    <source>
        <dbReference type="ARBA" id="ARBA00022679"/>
    </source>
</evidence>
<dbReference type="PANTHER" id="PTHR44942">
    <property type="entry name" value="METHYLTRANSF_11 DOMAIN-CONTAINING PROTEIN"/>
    <property type="match status" value="1"/>
</dbReference>
<evidence type="ECO:0000313" key="6">
    <source>
        <dbReference type="Proteomes" id="UP001268819"/>
    </source>
</evidence>
<evidence type="ECO:0000256" key="1">
    <source>
        <dbReference type="ARBA" id="ARBA00008361"/>
    </source>
</evidence>
<dbReference type="PANTHER" id="PTHR44942:SF4">
    <property type="entry name" value="METHYLTRANSFERASE TYPE 11 DOMAIN-CONTAINING PROTEIN"/>
    <property type="match status" value="1"/>
</dbReference>
<dbReference type="InterPro" id="IPR013216">
    <property type="entry name" value="Methyltransf_11"/>
</dbReference>
<dbReference type="Proteomes" id="UP001268819">
    <property type="component" value="Unassembled WGS sequence"/>
</dbReference>
<sequence length="382" mass="41581">MNNTELEGVRDVWEHLGATDPYWAVLTEDEFHGGEARARFFDSGRAEVAGLLKVLDRDDWPEDTVAVDFGCGVGRISFALAEHFGTVVGVDVAASMLAEARANNPFPERVRFVHNDASTLPFEDDSVDLVVTVITLQHIPPSLTLRYLLEMIRVVKPGGRLLFQLPSHMPKPQPLPVTACRANLTPVNAPRVLAPGESAYVEVDVRNDGDRAWPTGQLLNLGNHWFSGGEPRQWDDGRMAVPGPLAPGRTARVGLRVNAPTEPGEHELVLDLVQESVAWWAELGNPVVRLPVSVIATSGAAPAPVADAAPEVEVEVEVEVVEEPPAGGKSMQMHGIHKDLVVGLFEQLGCRVLAAVPDDRAGSDWVSYLYAVEIGEYELRLR</sequence>
<keyword evidence="3" id="KW-0808">Transferase</keyword>
<dbReference type="InterPro" id="IPR029063">
    <property type="entry name" value="SAM-dependent_MTases_sf"/>
</dbReference>
<dbReference type="InterPro" id="IPR051052">
    <property type="entry name" value="Diverse_substrate_MTase"/>
</dbReference>
<dbReference type="Gene3D" id="3.40.50.150">
    <property type="entry name" value="Vaccinia Virus protein VP39"/>
    <property type="match status" value="1"/>
</dbReference>
<dbReference type="SUPFAM" id="SSF53335">
    <property type="entry name" value="S-adenosyl-L-methionine-dependent methyltransferases"/>
    <property type="match status" value="1"/>
</dbReference>
<keyword evidence="2 5" id="KW-0489">Methyltransferase</keyword>
<name>A0ABU1Q3I3_9PSEU</name>
<dbReference type="Pfam" id="PF08241">
    <property type="entry name" value="Methyltransf_11"/>
    <property type="match status" value="1"/>
</dbReference>
<dbReference type="GO" id="GO:0032259">
    <property type="term" value="P:methylation"/>
    <property type="evidence" value="ECO:0007669"/>
    <property type="project" value="UniProtKB-KW"/>
</dbReference>
<organism evidence="5 6">
    <name type="scientific">Saccharothrix longispora</name>
    <dbReference type="NCBI Taxonomy" id="33920"/>
    <lineage>
        <taxon>Bacteria</taxon>
        <taxon>Bacillati</taxon>
        <taxon>Actinomycetota</taxon>
        <taxon>Actinomycetes</taxon>
        <taxon>Pseudonocardiales</taxon>
        <taxon>Pseudonocardiaceae</taxon>
        <taxon>Saccharothrix</taxon>
    </lineage>
</organism>
<gene>
    <name evidence="5" type="ORF">J2S66_005841</name>
</gene>
<accession>A0ABU1Q3I3</accession>
<comment type="similarity">
    <text evidence="1">Belongs to the methyltransferase superfamily.</text>
</comment>
<protein>
    <submittedName>
        <fullName evidence="5">SAM-dependent methyltransferase</fullName>
    </submittedName>
</protein>